<comment type="similarity">
    <text evidence="1">Belongs to the NAD(P)-dependent epimerase/dehydratase family.</text>
</comment>
<dbReference type="OrthoDB" id="7770745at2"/>
<dbReference type="Gene3D" id="3.40.50.720">
    <property type="entry name" value="NAD(P)-binding Rossmann-like Domain"/>
    <property type="match status" value="1"/>
</dbReference>
<dbReference type="InterPro" id="IPR001509">
    <property type="entry name" value="Epimerase_deHydtase"/>
</dbReference>
<accession>A0A417Y5Q0</accession>
<evidence type="ECO:0000313" key="4">
    <source>
        <dbReference type="Proteomes" id="UP000283644"/>
    </source>
</evidence>
<dbReference type="PANTHER" id="PTHR43000">
    <property type="entry name" value="DTDP-D-GLUCOSE 4,6-DEHYDRATASE-RELATED"/>
    <property type="match status" value="1"/>
</dbReference>
<keyword evidence="4" id="KW-1185">Reference proteome</keyword>
<dbReference type="AlphaFoldDB" id="A0A417Y5Q0"/>
<dbReference type="EMBL" id="QXGH01000011">
    <property type="protein sequence ID" value="RHW27871.1"/>
    <property type="molecule type" value="Genomic_DNA"/>
</dbReference>
<feature type="domain" description="NAD-dependent epimerase/dehydratase" evidence="2">
    <location>
        <begin position="3"/>
        <end position="237"/>
    </location>
</feature>
<dbReference type="SUPFAM" id="SSF51735">
    <property type="entry name" value="NAD(P)-binding Rossmann-fold domains"/>
    <property type="match status" value="1"/>
</dbReference>
<organism evidence="3 4">
    <name type="scientific">Nocardioides immobilis</name>
    <dbReference type="NCBI Taxonomy" id="2049295"/>
    <lineage>
        <taxon>Bacteria</taxon>
        <taxon>Bacillati</taxon>
        <taxon>Actinomycetota</taxon>
        <taxon>Actinomycetes</taxon>
        <taxon>Propionibacteriales</taxon>
        <taxon>Nocardioidaceae</taxon>
        <taxon>Nocardioides</taxon>
    </lineage>
</organism>
<dbReference type="RefSeq" id="WP_118923727.1">
    <property type="nucleotide sequence ID" value="NZ_QXGH01000011.1"/>
</dbReference>
<evidence type="ECO:0000259" key="2">
    <source>
        <dbReference type="Pfam" id="PF01370"/>
    </source>
</evidence>
<evidence type="ECO:0000256" key="1">
    <source>
        <dbReference type="ARBA" id="ARBA00007637"/>
    </source>
</evidence>
<sequence>MKVAVIGAGGFLGGALTTAFARQGIPVHALGRDWRGVPVDDTEDRVTRFEGDAGDPEVTRAAMRGCTVAYFLAYQGVPLMDGADHLEEYDNNLRMLVSAISGAEYGGVERLVLLSSGGTVYGETDGPATEDVELRPISHYGAIKKLSEEMLAHYVAVAGTLSYAVARVANPFGPGQVNAKRKGLVVSAMLKALAQEPVLVHNDGTQVRDYVFVDDVVRALMALGTSSDAANEVFNVGSGAGRSVEDVLADIERVSGLALDRRHVRGRLQDVDSNVLSVEKLAKVLGDPEATGYEDGLRLTWQAVSRAAGPARDLP</sequence>
<proteinExistence type="inferred from homology"/>
<name>A0A417Y5Q0_9ACTN</name>
<gene>
    <name evidence="3" type="ORF">D0Z08_06150</name>
</gene>
<dbReference type="Proteomes" id="UP000283644">
    <property type="component" value="Unassembled WGS sequence"/>
</dbReference>
<evidence type="ECO:0000313" key="3">
    <source>
        <dbReference type="EMBL" id="RHW27871.1"/>
    </source>
</evidence>
<protein>
    <submittedName>
        <fullName evidence="3">NAD-dependent epimerase/dehydratase family protein</fullName>
    </submittedName>
</protein>
<comment type="caution">
    <text evidence="3">The sequence shown here is derived from an EMBL/GenBank/DDBJ whole genome shotgun (WGS) entry which is preliminary data.</text>
</comment>
<dbReference type="Pfam" id="PF01370">
    <property type="entry name" value="Epimerase"/>
    <property type="match status" value="1"/>
</dbReference>
<dbReference type="InterPro" id="IPR036291">
    <property type="entry name" value="NAD(P)-bd_dom_sf"/>
</dbReference>
<reference evidence="3 4" key="1">
    <citation type="submission" date="2018-09" db="EMBL/GenBank/DDBJ databases">
        <title>Genome sequencing of Nocardioides immobilis CCTCC AB 2017083 for comparison to Nocardioides silvaticus.</title>
        <authorList>
            <person name="Li C."/>
            <person name="Wang G."/>
        </authorList>
    </citation>
    <scope>NUCLEOTIDE SEQUENCE [LARGE SCALE GENOMIC DNA]</scope>
    <source>
        <strain evidence="3 4">CCTCC AB 2017083</strain>
    </source>
</reference>